<keyword evidence="3" id="KW-1185">Reference proteome</keyword>
<organism evidence="2 3">
    <name type="scientific">Caerostris extrusa</name>
    <name type="common">Bark spider</name>
    <name type="synonym">Caerostris bankana</name>
    <dbReference type="NCBI Taxonomy" id="172846"/>
    <lineage>
        <taxon>Eukaryota</taxon>
        <taxon>Metazoa</taxon>
        <taxon>Ecdysozoa</taxon>
        <taxon>Arthropoda</taxon>
        <taxon>Chelicerata</taxon>
        <taxon>Arachnida</taxon>
        <taxon>Araneae</taxon>
        <taxon>Araneomorphae</taxon>
        <taxon>Entelegynae</taxon>
        <taxon>Araneoidea</taxon>
        <taxon>Araneidae</taxon>
        <taxon>Caerostris</taxon>
    </lineage>
</organism>
<gene>
    <name evidence="2" type="ORF">CEXT_63061</name>
</gene>
<proteinExistence type="predicted"/>
<feature type="compositionally biased region" description="Polar residues" evidence="1">
    <location>
        <begin position="135"/>
        <end position="163"/>
    </location>
</feature>
<dbReference type="AlphaFoldDB" id="A0AAV4PNX7"/>
<name>A0AAV4PNX7_CAEEX</name>
<evidence type="ECO:0000313" key="3">
    <source>
        <dbReference type="Proteomes" id="UP001054945"/>
    </source>
</evidence>
<dbReference type="Proteomes" id="UP001054945">
    <property type="component" value="Unassembled WGS sequence"/>
</dbReference>
<sequence length="179" mass="20429">MEEQQLRDTEYNVLENDLTTSTSILAKQPNNEIHEIKYFHCLLRTSNSKKSFNFYGNTKFTVSTPDLNSFNMANKNFKSSPRSPKSRNVCANDTDDAKDDLLQAYLEDNLKYNPSNNMDRNFPCIKVENGKFTGSDRNSQMMHQSASGGKTDFNSNQLRSKTVSDYAGSDYKKKDRAFA</sequence>
<reference evidence="2 3" key="1">
    <citation type="submission" date="2021-06" db="EMBL/GenBank/DDBJ databases">
        <title>Caerostris extrusa draft genome.</title>
        <authorList>
            <person name="Kono N."/>
            <person name="Arakawa K."/>
        </authorList>
    </citation>
    <scope>NUCLEOTIDE SEQUENCE [LARGE SCALE GENOMIC DNA]</scope>
</reference>
<accession>A0AAV4PNX7</accession>
<feature type="region of interest" description="Disordered" evidence="1">
    <location>
        <begin position="133"/>
        <end position="166"/>
    </location>
</feature>
<comment type="caution">
    <text evidence="2">The sequence shown here is derived from an EMBL/GenBank/DDBJ whole genome shotgun (WGS) entry which is preliminary data.</text>
</comment>
<evidence type="ECO:0000256" key="1">
    <source>
        <dbReference type="SAM" id="MobiDB-lite"/>
    </source>
</evidence>
<dbReference type="EMBL" id="BPLR01004850">
    <property type="protein sequence ID" value="GIX98033.1"/>
    <property type="molecule type" value="Genomic_DNA"/>
</dbReference>
<evidence type="ECO:0000313" key="2">
    <source>
        <dbReference type="EMBL" id="GIX98033.1"/>
    </source>
</evidence>
<protein>
    <submittedName>
        <fullName evidence="2">Uncharacterized protein</fullName>
    </submittedName>
</protein>